<dbReference type="RefSeq" id="WP_101645366.1">
    <property type="nucleotide sequence ID" value="NZ_PGUY01000071.1"/>
</dbReference>
<evidence type="ECO:0000256" key="1">
    <source>
        <dbReference type="SAM" id="MobiDB-lite"/>
    </source>
</evidence>
<name>A0A2N5M0S9_9BACI</name>
<dbReference type="AlphaFoldDB" id="A0A2N5M0S9"/>
<dbReference type="Proteomes" id="UP000234748">
    <property type="component" value="Unassembled WGS sequence"/>
</dbReference>
<sequence>MLKDISKKLQIKQGMSLLVLNSPENYVTDEEVEIYPGTMVHLSPERDRKYSFVQVFARNISELEQWMDEGLNSLDGGGLLWISHPKKSSKLYENLSRDHGWDLLKKKGYEAVASIAVDDDWSAVRFRHAAEGTSPRKRAAGSSAPEPKNPAERNVPPKELLELLEADKESKLKFADLAPSYQQAYIDWIVSAKRQETREKRLKETLVKLKAGYKNPYAK</sequence>
<protein>
    <submittedName>
        <fullName evidence="2">Uncharacterized protein</fullName>
    </submittedName>
</protein>
<dbReference type="EMBL" id="PGUY01000071">
    <property type="protein sequence ID" value="PLT27969.1"/>
    <property type="molecule type" value="Genomic_DNA"/>
</dbReference>
<gene>
    <name evidence="2" type="ORF">CUU66_21145</name>
</gene>
<evidence type="ECO:0000313" key="3">
    <source>
        <dbReference type="Proteomes" id="UP000234748"/>
    </source>
</evidence>
<dbReference type="OrthoDB" id="9800461at2"/>
<reference evidence="2 3" key="1">
    <citation type="submission" date="2017-11" db="EMBL/GenBank/DDBJ databases">
        <title>Comparitive Functional Genomics of Dry Heat Resistant strains isolated from the Viking Spacecraft.</title>
        <authorList>
            <person name="Seuylemezian A."/>
            <person name="Cooper K."/>
            <person name="Vaishampayan P."/>
        </authorList>
    </citation>
    <scope>NUCLEOTIDE SEQUENCE [LARGE SCALE GENOMIC DNA]</scope>
    <source>
        <strain evidence="2 3">V1-29</strain>
    </source>
</reference>
<evidence type="ECO:0000313" key="2">
    <source>
        <dbReference type="EMBL" id="PLT27969.1"/>
    </source>
</evidence>
<comment type="caution">
    <text evidence="2">The sequence shown here is derived from an EMBL/GenBank/DDBJ whole genome shotgun (WGS) entry which is preliminary data.</text>
</comment>
<proteinExistence type="predicted"/>
<keyword evidence="3" id="KW-1185">Reference proteome</keyword>
<feature type="region of interest" description="Disordered" evidence="1">
    <location>
        <begin position="132"/>
        <end position="156"/>
    </location>
</feature>
<dbReference type="Pfam" id="PF13376">
    <property type="entry name" value="OmdA"/>
    <property type="match status" value="1"/>
</dbReference>
<accession>A0A2N5M0S9</accession>
<organism evidence="2 3">
    <name type="scientific">Peribacillus deserti</name>
    <dbReference type="NCBI Taxonomy" id="673318"/>
    <lineage>
        <taxon>Bacteria</taxon>
        <taxon>Bacillati</taxon>
        <taxon>Bacillota</taxon>
        <taxon>Bacilli</taxon>
        <taxon>Bacillales</taxon>
        <taxon>Bacillaceae</taxon>
        <taxon>Peribacillus</taxon>
    </lineage>
</organism>